<proteinExistence type="predicted"/>
<name>A0A5B0GJZ1_9BURK</name>
<gene>
    <name evidence="1" type="ORF">FVF58_35465</name>
</gene>
<evidence type="ECO:0000313" key="2">
    <source>
        <dbReference type="Proteomes" id="UP000325273"/>
    </source>
</evidence>
<sequence length="73" mass="7700">MKMLSAAFRFIRLVQERSAVLHVNTPSVAVSESGPAPQALLDVLLACKVVVVAGAGVSVLQPSNLLERPVHPN</sequence>
<keyword evidence="2" id="KW-1185">Reference proteome</keyword>
<dbReference type="AlphaFoldDB" id="A0A5B0GJZ1"/>
<reference evidence="1 2" key="1">
    <citation type="submission" date="2019-08" db="EMBL/GenBank/DDBJ databases">
        <title>Paraburkholderia sp. DCY113.</title>
        <authorList>
            <person name="Kang J."/>
        </authorList>
    </citation>
    <scope>NUCLEOTIDE SEQUENCE [LARGE SCALE GENOMIC DNA]</scope>
    <source>
        <strain evidence="1 2">DCY113</strain>
    </source>
</reference>
<dbReference type="EMBL" id="VTUZ01000033">
    <property type="protein sequence ID" value="KAA1003757.1"/>
    <property type="molecule type" value="Genomic_DNA"/>
</dbReference>
<organism evidence="1 2">
    <name type="scientific">Paraburkholderia panacisoli</name>
    <dbReference type="NCBI Taxonomy" id="2603818"/>
    <lineage>
        <taxon>Bacteria</taxon>
        <taxon>Pseudomonadati</taxon>
        <taxon>Pseudomonadota</taxon>
        <taxon>Betaproteobacteria</taxon>
        <taxon>Burkholderiales</taxon>
        <taxon>Burkholderiaceae</taxon>
        <taxon>Paraburkholderia</taxon>
    </lineage>
</organism>
<dbReference type="RefSeq" id="WP_149674376.1">
    <property type="nucleotide sequence ID" value="NZ_VTUZ01000033.1"/>
</dbReference>
<comment type="caution">
    <text evidence="1">The sequence shown here is derived from an EMBL/GenBank/DDBJ whole genome shotgun (WGS) entry which is preliminary data.</text>
</comment>
<protein>
    <submittedName>
        <fullName evidence="1">Uncharacterized protein</fullName>
    </submittedName>
</protein>
<dbReference type="Proteomes" id="UP000325273">
    <property type="component" value="Unassembled WGS sequence"/>
</dbReference>
<evidence type="ECO:0000313" key="1">
    <source>
        <dbReference type="EMBL" id="KAA1003757.1"/>
    </source>
</evidence>
<accession>A0A5B0GJZ1</accession>